<dbReference type="AlphaFoldDB" id="A0A073IMP3"/>
<dbReference type="GO" id="GO:0016301">
    <property type="term" value="F:kinase activity"/>
    <property type="evidence" value="ECO:0007669"/>
    <property type="project" value="UniProtKB-KW"/>
</dbReference>
<evidence type="ECO:0000259" key="13">
    <source>
        <dbReference type="PROSITE" id="PS00794"/>
    </source>
</evidence>
<evidence type="ECO:0000256" key="3">
    <source>
        <dbReference type="ARBA" id="ARBA00013253"/>
    </source>
</evidence>
<proteinExistence type="inferred from homology"/>
<dbReference type="Proteomes" id="UP000027734">
    <property type="component" value="Unassembled WGS sequence"/>
</dbReference>
<dbReference type="UniPathway" id="UPA00077">
    <property type="reaction ID" value="UER00155"/>
</dbReference>
<comment type="caution">
    <text evidence="14">The sequence shown here is derived from an EMBL/GenBank/DDBJ whole genome shotgun (WGS) entry which is preliminary data.</text>
</comment>
<dbReference type="GO" id="GO:0005524">
    <property type="term" value="F:ATP binding"/>
    <property type="evidence" value="ECO:0007669"/>
    <property type="project" value="UniProtKB-KW"/>
</dbReference>
<dbReference type="InterPro" id="IPR035907">
    <property type="entry name" value="Hppk_sf"/>
</dbReference>
<dbReference type="CDD" id="cd00483">
    <property type="entry name" value="HPPK"/>
    <property type="match status" value="1"/>
</dbReference>
<dbReference type="GO" id="GO:0046654">
    <property type="term" value="P:tetrahydrofolate biosynthetic process"/>
    <property type="evidence" value="ECO:0007669"/>
    <property type="project" value="UniProtKB-UniPathway"/>
</dbReference>
<evidence type="ECO:0000256" key="12">
    <source>
        <dbReference type="ARBA" id="ARBA00033413"/>
    </source>
</evidence>
<dbReference type="STRING" id="1300350.Z948_2022"/>
<organism evidence="14 15">
    <name type="scientific">Sulfitobacter donghicola DSW-25 = KCTC 12864 = JCM 14565</name>
    <dbReference type="NCBI Taxonomy" id="1300350"/>
    <lineage>
        <taxon>Bacteria</taxon>
        <taxon>Pseudomonadati</taxon>
        <taxon>Pseudomonadota</taxon>
        <taxon>Alphaproteobacteria</taxon>
        <taxon>Rhodobacterales</taxon>
        <taxon>Roseobacteraceae</taxon>
        <taxon>Sulfitobacter</taxon>
    </lineage>
</organism>
<evidence type="ECO:0000256" key="2">
    <source>
        <dbReference type="ARBA" id="ARBA00005810"/>
    </source>
</evidence>
<keyword evidence="9" id="KW-0289">Folate biosynthesis</keyword>
<dbReference type="NCBIfam" id="TIGR01498">
    <property type="entry name" value="folK"/>
    <property type="match status" value="1"/>
</dbReference>
<dbReference type="eggNOG" id="COG0801">
    <property type="taxonomic scope" value="Bacteria"/>
</dbReference>
<evidence type="ECO:0000256" key="11">
    <source>
        <dbReference type="ARBA" id="ARBA00029766"/>
    </source>
</evidence>
<evidence type="ECO:0000256" key="10">
    <source>
        <dbReference type="ARBA" id="ARBA00029409"/>
    </source>
</evidence>
<dbReference type="PANTHER" id="PTHR43071:SF1">
    <property type="entry name" value="2-AMINO-4-HYDROXY-6-HYDROXYMETHYLDIHYDROPTERIDINE PYROPHOSPHOKINASE"/>
    <property type="match status" value="1"/>
</dbReference>
<dbReference type="GO" id="GO:0003848">
    <property type="term" value="F:2-amino-4-hydroxy-6-hydroxymethyldihydropteridine diphosphokinase activity"/>
    <property type="evidence" value="ECO:0007669"/>
    <property type="project" value="UniProtKB-EC"/>
</dbReference>
<comment type="similarity">
    <text evidence="2">Belongs to the HPPK family.</text>
</comment>
<accession>A0A073IMP3</accession>
<dbReference type="GO" id="GO:0046656">
    <property type="term" value="P:folic acid biosynthetic process"/>
    <property type="evidence" value="ECO:0007669"/>
    <property type="project" value="UniProtKB-KW"/>
</dbReference>
<dbReference type="EMBL" id="JAMC01000001">
    <property type="protein sequence ID" value="KEJ90999.1"/>
    <property type="molecule type" value="Genomic_DNA"/>
</dbReference>
<dbReference type="Pfam" id="PF01288">
    <property type="entry name" value="HPPK"/>
    <property type="match status" value="1"/>
</dbReference>
<evidence type="ECO:0000256" key="4">
    <source>
        <dbReference type="ARBA" id="ARBA00016218"/>
    </source>
</evidence>
<evidence type="ECO:0000256" key="5">
    <source>
        <dbReference type="ARBA" id="ARBA00022679"/>
    </source>
</evidence>
<dbReference type="InterPro" id="IPR000550">
    <property type="entry name" value="Hppk"/>
</dbReference>
<reference evidence="14 15" key="1">
    <citation type="submission" date="2014-01" db="EMBL/GenBank/DDBJ databases">
        <title>Sulfitobacter donghicola JCM 14565 Genome Sequencing.</title>
        <authorList>
            <person name="Lai Q."/>
            <person name="Hong Z."/>
        </authorList>
    </citation>
    <scope>NUCLEOTIDE SEQUENCE [LARGE SCALE GENOMIC DNA]</scope>
    <source>
        <strain evidence="14 15">JCM 14565</strain>
    </source>
</reference>
<keyword evidence="8" id="KW-0067">ATP-binding</keyword>
<keyword evidence="6" id="KW-0547">Nucleotide-binding</keyword>
<evidence type="ECO:0000256" key="6">
    <source>
        <dbReference type="ARBA" id="ARBA00022741"/>
    </source>
</evidence>
<feature type="domain" description="7,8-dihydro-6-hydroxymethylpterin-pyrophosphokinase" evidence="13">
    <location>
        <begin position="102"/>
        <end position="113"/>
    </location>
</feature>
<keyword evidence="5" id="KW-0808">Transferase</keyword>
<dbReference type="SUPFAM" id="SSF55083">
    <property type="entry name" value="6-hydroxymethyl-7,8-dihydropterin pyrophosphokinase, HPPK"/>
    <property type="match status" value="1"/>
</dbReference>
<dbReference type="PROSITE" id="PS00794">
    <property type="entry name" value="HPPK"/>
    <property type="match status" value="1"/>
</dbReference>
<evidence type="ECO:0000256" key="8">
    <source>
        <dbReference type="ARBA" id="ARBA00022840"/>
    </source>
</evidence>
<comment type="pathway">
    <text evidence="1">Cofactor biosynthesis; tetrahydrofolate biosynthesis; 2-amino-4-hydroxy-6-hydroxymethyl-7,8-dihydropteridine diphosphate from 7,8-dihydroneopterin triphosphate: step 4/4.</text>
</comment>
<evidence type="ECO:0000256" key="1">
    <source>
        <dbReference type="ARBA" id="ARBA00005051"/>
    </source>
</evidence>
<dbReference type="PANTHER" id="PTHR43071">
    <property type="entry name" value="2-AMINO-4-HYDROXY-6-HYDROXYMETHYLDIHYDROPTERIDINE PYROPHOSPHOKINASE"/>
    <property type="match status" value="1"/>
</dbReference>
<evidence type="ECO:0000256" key="7">
    <source>
        <dbReference type="ARBA" id="ARBA00022777"/>
    </source>
</evidence>
<protein>
    <recommendedName>
        <fullName evidence="4">2-amino-4-hydroxy-6-hydroxymethyldihydropteridine pyrophosphokinase</fullName>
        <ecNumber evidence="3">2.7.6.3</ecNumber>
    </recommendedName>
    <alternativeName>
        <fullName evidence="11">6-hydroxymethyl-7,8-dihydropterin pyrophosphokinase</fullName>
    </alternativeName>
    <alternativeName>
        <fullName evidence="12">7,8-dihydro-6-hydroxymethylpterin-pyrophosphokinase</fullName>
    </alternativeName>
</protein>
<sequence length="196" mass="21470">MGKNVSSEQIVISDCIIALGSNQEYDGIGPSELLEEAFDELVGRGFVIRNRSRFFQTPAFPAGAGPDFVNAAAVLETSIAPAEILAQLHSVEAKLGRQRVQRWGARTLDLDLIAVGGLVLPDAETYQYWCELPMEAQKTTTPQELILPHPRLADRAFVLVPLLDVAPDWCHPITGKSVQQMHDSLPVTLRDEVVAL</sequence>
<dbReference type="Gene3D" id="3.30.70.560">
    <property type="entry name" value="7,8-Dihydro-6-hydroxymethylpterin-pyrophosphokinase HPPK"/>
    <property type="match status" value="1"/>
</dbReference>
<evidence type="ECO:0000313" key="15">
    <source>
        <dbReference type="Proteomes" id="UP000027734"/>
    </source>
</evidence>
<evidence type="ECO:0000313" key="14">
    <source>
        <dbReference type="EMBL" id="KEJ90999.1"/>
    </source>
</evidence>
<keyword evidence="15" id="KW-1185">Reference proteome</keyword>
<comment type="function">
    <text evidence="10">Catalyzes the transfer of pyrophosphate from adenosine triphosphate (ATP) to 6-hydroxymethyl-7,8-dihydropterin, an enzymatic step in folate biosynthesis pathway.</text>
</comment>
<name>A0A073IMP3_9RHOB</name>
<dbReference type="OrthoDB" id="9808041at2"/>
<dbReference type="EC" id="2.7.6.3" evidence="3"/>
<keyword evidence="7 14" id="KW-0418">Kinase</keyword>
<gene>
    <name evidence="14" type="ORF">DSW25_03640</name>
</gene>
<evidence type="ECO:0000256" key="9">
    <source>
        <dbReference type="ARBA" id="ARBA00022909"/>
    </source>
</evidence>